<evidence type="ECO:0000256" key="3">
    <source>
        <dbReference type="ARBA" id="ARBA00022517"/>
    </source>
</evidence>
<organism evidence="7 8">
    <name type="scientific">Chrysophaeum taylorii</name>
    <dbReference type="NCBI Taxonomy" id="2483200"/>
    <lineage>
        <taxon>Eukaryota</taxon>
        <taxon>Sar</taxon>
        <taxon>Stramenopiles</taxon>
        <taxon>Ochrophyta</taxon>
        <taxon>Pelagophyceae</taxon>
        <taxon>Pelagomonadales</taxon>
        <taxon>Pelagomonadaceae</taxon>
        <taxon>Chrysophaeum</taxon>
    </lineage>
</organism>
<dbReference type="GO" id="GO:0042254">
    <property type="term" value="P:ribosome biogenesis"/>
    <property type="evidence" value="ECO:0007669"/>
    <property type="project" value="UniProtKB-KW"/>
</dbReference>
<comment type="subcellular location">
    <subcellularLocation>
        <location evidence="1 5">Nucleus</location>
    </subcellularLocation>
</comment>
<feature type="compositionally biased region" description="Pro residues" evidence="6">
    <location>
        <begin position="57"/>
        <end position="73"/>
    </location>
</feature>
<comment type="caution">
    <text evidence="7">The sequence shown here is derived from an EMBL/GenBank/DDBJ whole genome shotgun (WGS) entry which is preliminary data.</text>
</comment>
<dbReference type="AlphaFoldDB" id="A0AAD7UDS9"/>
<feature type="compositionally biased region" description="Acidic residues" evidence="6">
    <location>
        <begin position="119"/>
        <end position="131"/>
    </location>
</feature>
<keyword evidence="3 5" id="KW-0690">Ribosome biogenesis</keyword>
<proteinExistence type="inferred from homology"/>
<gene>
    <name evidence="7" type="ORF">CTAYLR_002673</name>
</gene>
<comment type="similarity">
    <text evidence="2 5">Belongs to the RRS1 family.</text>
</comment>
<feature type="region of interest" description="Disordered" evidence="6">
    <location>
        <begin position="50"/>
        <end position="75"/>
    </location>
</feature>
<sequence length="306" mass="33568">MIDLHHLVVTKSSSSSSSSEVADLRNVRALAVSATQDLVAGLFGLPVERSNDGPIAALPPPTTALPRAKPCPAPKAETKWEAFAKSKGIVKRKKSRMAWDDDNQQFAPTWGYMRRGDDDPPIIEVDENDLDADPRAERAQAKKARVEKNERQRVANERRLGDKKKKKFNCSSSPLASDDLIPVDVENPKRKKRGRDAVDAALATASKSTASLGNFDAKRDGEKPLKPPRGKKRAFEPLVGAKGADLERSLAVVHDIAQPRAKPPKKGQQERMDTHDFEPPNAGDARRKKGRAAVGKLKKITKKRST</sequence>
<evidence type="ECO:0000256" key="4">
    <source>
        <dbReference type="ARBA" id="ARBA00023242"/>
    </source>
</evidence>
<feature type="compositionally biased region" description="Low complexity" evidence="6">
    <location>
        <begin position="200"/>
        <end position="212"/>
    </location>
</feature>
<evidence type="ECO:0000256" key="2">
    <source>
        <dbReference type="ARBA" id="ARBA00010077"/>
    </source>
</evidence>
<comment type="function">
    <text evidence="5">Involved in ribosomal large subunit assembly.</text>
</comment>
<evidence type="ECO:0000256" key="6">
    <source>
        <dbReference type="SAM" id="MobiDB-lite"/>
    </source>
</evidence>
<dbReference type="Proteomes" id="UP001230188">
    <property type="component" value="Unassembled WGS sequence"/>
</dbReference>
<dbReference type="Pfam" id="PF04939">
    <property type="entry name" value="RRS1"/>
    <property type="match status" value="1"/>
</dbReference>
<reference evidence="7" key="1">
    <citation type="submission" date="2023-01" db="EMBL/GenBank/DDBJ databases">
        <title>Metagenome sequencing of chrysophaentin producing Chrysophaeum taylorii.</title>
        <authorList>
            <person name="Davison J."/>
            <person name="Bewley C."/>
        </authorList>
    </citation>
    <scope>NUCLEOTIDE SEQUENCE</scope>
    <source>
        <strain evidence="7">NIES-1699</strain>
    </source>
</reference>
<dbReference type="EMBL" id="JAQMWT010000398">
    <property type="protein sequence ID" value="KAJ8601898.1"/>
    <property type="molecule type" value="Genomic_DNA"/>
</dbReference>
<feature type="compositionally biased region" description="Basic and acidic residues" evidence="6">
    <location>
        <begin position="267"/>
        <end position="278"/>
    </location>
</feature>
<evidence type="ECO:0000256" key="5">
    <source>
        <dbReference type="RuleBase" id="RU364132"/>
    </source>
</evidence>
<feature type="region of interest" description="Disordered" evidence="6">
    <location>
        <begin position="108"/>
        <end position="240"/>
    </location>
</feature>
<evidence type="ECO:0000313" key="7">
    <source>
        <dbReference type="EMBL" id="KAJ8601898.1"/>
    </source>
</evidence>
<feature type="compositionally biased region" description="Basic and acidic residues" evidence="6">
    <location>
        <begin position="132"/>
        <end position="160"/>
    </location>
</feature>
<feature type="compositionally biased region" description="Basic residues" evidence="6">
    <location>
        <begin position="286"/>
        <end position="306"/>
    </location>
</feature>
<evidence type="ECO:0000256" key="1">
    <source>
        <dbReference type="ARBA" id="ARBA00004123"/>
    </source>
</evidence>
<dbReference type="GO" id="GO:0005634">
    <property type="term" value="C:nucleus"/>
    <property type="evidence" value="ECO:0007669"/>
    <property type="project" value="UniProtKB-SubCell"/>
</dbReference>
<dbReference type="InterPro" id="IPR007023">
    <property type="entry name" value="Ribosom_reg"/>
</dbReference>
<keyword evidence="4 5" id="KW-0539">Nucleus</keyword>
<accession>A0AAD7UDS9</accession>
<name>A0AAD7UDS9_9STRA</name>
<protein>
    <recommendedName>
        <fullName evidence="5">Ribosome biogenesis regulatory protein</fullName>
    </recommendedName>
</protein>
<keyword evidence="8" id="KW-1185">Reference proteome</keyword>
<evidence type="ECO:0000313" key="8">
    <source>
        <dbReference type="Proteomes" id="UP001230188"/>
    </source>
</evidence>
<feature type="region of interest" description="Disordered" evidence="6">
    <location>
        <begin position="255"/>
        <end position="306"/>
    </location>
</feature>
<feature type="compositionally biased region" description="Basic and acidic residues" evidence="6">
    <location>
        <begin position="216"/>
        <end position="225"/>
    </location>
</feature>